<protein>
    <recommendedName>
        <fullName evidence="9">Sm domain-containing protein</fullName>
    </recommendedName>
</protein>
<dbReference type="InterPro" id="IPR027141">
    <property type="entry name" value="LSm4/Sm_D1/D3"/>
</dbReference>
<keyword evidence="5" id="KW-0508">mRNA splicing</keyword>
<evidence type="ECO:0000313" key="10">
    <source>
        <dbReference type="EMBL" id="KAG6946131.1"/>
    </source>
</evidence>
<evidence type="ECO:0000256" key="1">
    <source>
        <dbReference type="ARBA" id="ARBA00004123"/>
    </source>
</evidence>
<dbReference type="GO" id="GO:0005737">
    <property type="term" value="C:cytoplasm"/>
    <property type="evidence" value="ECO:0007669"/>
    <property type="project" value="UniProtKB-SubCell"/>
</dbReference>
<dbReference type="InterPro" id="IPR034099">
    <property type="entry name" value="SmD3"/>
</dbReference>
<dbReference type="VEuPathDB" id="FungiDB:PC110_g16816"/>
<evidence type="ECO:0000256" key="2">
    <source>
        <dbReference type="ARBA" id="ARBA00004496"/>
    </source>
</evidence>
<dbReference type="AlphaFoldDB" id="A0A8T1TPR9"/>
<gene>
    <name evidence="10" type="ORF">JG687_00016896</name>
</gene>
<evidence type="ECO:0000256" key="7">
    <source>
        <dbReference type="ARBA" id="ARBA00023274"/>
    </source>
</evidence>
<dbReference type="FunFam" id="2.30.30.100:FF:000002">
    <property type="entry name" value="Small nuclear ribonucleoprotein Sm D3"/>
    <property type="match status" value="1"/>
</dbReference>
<comment type="subcellular location">
    <subcellularLocation>
        <location evidence="2">Cytoplasm</location>
    </subcellularLocation>
    <subcellularLocation>
        <location evidence="1">Nucleus</location>
    </subcellularLocation>
</comment>
<evidence type="ECO:0000313" key="11">
    <source>
        <dbReference type="Proteomes" id="UP000688947"/>
    </source>
</evidence>
<proteinExistence type="predicted"/>
<dbReference type="OrthoDB" id="6425924at2759"/>
<dbReference type="InterPro" id="IPR047575">
    <property type="entry name" value="Sm"/>
</dbReference>
<dbReference type="PANTHER" id="PTHR23338">
    <property type="entry name" value="SMALL NUCLEAR RIBONUCLEOPROTEIN SM"/>
    <property type="match status" value="1"/>
</dbReference>
<dbReference type="GO" id="GO:0003723">
    <property type="term" value="F:RNA binding"/>
    <property type="evidence" value="ECO:0007669"/>
    <property type="project" value="InterPro"/>
</dbReference>
<name>A0A8T1TPR9_9STRA</name>
<dbReference type="CDD" id="cd01721">
    <property type="entry name" value="Sm_D3"/>
    <property type="match status" value="1"/>
</dbReference>
<keyword evidence="7" id="KW-0687">Ribonucleoprotein</keyword>
<evidence type="ECO:0000259" key="9">
    <source>
        <dbReference type="PROSITE" id="PS52002"/>
    </source>
</evidence>
<dbReference type="PROSITE" id="PS52002">
    <property type="entry name" value="SM"/>
    <property type="match status" value="1"/>
</dbReference>
<feature type="compositionally biased region" description="Acidic residues" evidence="8">
    <location>
        <begin position="178"/>
        <end position="197"/>
    </location>
</feature>
<evidence type="ECO:0000256" key="6">
    <source>
        <dbReference type="ARBA" id="ARBA00023242"/>
    </source>
</evidence>
<keyword evidence="6" id="KW-0539">Nucleus</keyword>
<evidence type="ECO:0000256" key="8">
    <source>
        <dbReference type="SAM" id="MobiDB-lite"/>
    </source>
</evidence>
<sequence>MEKLFALARELGALNALGTCTLSRSQFTQLITREFPLCELKHVNRLFSCYDWEIRDSVDTRIVLGTLRAMRVQQGESVELICASLRDFDGTTDSNGKNGGDNEALVSDGVSLIKALSLCCGSDEEEKDMEARADAIWTTTLSWQRQILSRRLHGGMWKPKQVTWSVVNSSTVSRNSGDDDTLESVKDADDDDEEDTKEDTPELMRLVDESRVPVRRIREALKREQDTLALFTQQLLQQTIYAPAASSTVAMSKTVGVPISLLHEGEGRTVTIELKNGEVYRGHLTESEDSMNCQLSDVVLTQRDGQKSKLELVYVRGSQIKLVILPDILKNSPLLSKVQALSKKKEDSKKKKSGKSQGRRRTGPGARK</sequence>
<evidence type="ECO:0000256" key="5">
    <source>
        <dbReference type="ARBA" id="ARBA00023187"/>
    </source>
</evidence>
<accession>A0A8T1TPR9</accession>
<feature type="domain" description="Sm" evidence="9">
    <location>
        <begin position="257"/>
        <end position="329"/>
    </location>
</feature>
<keyword evidence="3" id="KW-0963">Cytoplasm</keyword>
<dbReference type="Pfam" id="PF01423">
    <property type="entry name" value="LSM"/>
    <property type="match status" value="1"/>
</dbReference>
<dbReference type="GO" id="GO:0005681">
    <property type="term" value="C:spliceosomal complex"/>
    <property type="evidence" value="ECO:0007669"/>
    <property type="project" value="InterPro"/>
</dbReference>
<feature type="region of interest" description="Disordered" evidence="8">
    <location>
        <begin position="339"/>
        <end position="368"/>
    </location>
</feature>
<evidence type="ECO:0000256" key="3">
    <source>
        <dbReference type="ARBA" id="ARBA00022490"/>
    </source>
</evidence>
<feature type="region of interest" description="Disordered" evidence="8">
    <location>
        <begin position="170"/>
        <end position="200"/>
    </location>
</feature>
<evidence type="ECO:0000256" key="4">
    <source>
        <dbReference type="ARBA" id="ARBA00022664"/>
    </source>
</evidence>
<reference evidence="10" key="1">
    <citation type="submission" date="2021-01" db="EMBL/GenBank/DDBJ databases">
        <title>Phytophthora aleatoria, a newly-described species from Pinus radiata is distinct from Phytophthora cactorum isolates based on comparative genomics.</title>
        <authorList>
            <person name="Mcdougal R."/>
            <person name="Panda P."/>
            <person name="Williams N."/>
            <person name="Studholme D.J."/>
        </authorList>
    </citation>
    <scope>NUCLEOTIDE SEQUENCE</scope>
    <source>
        <strain evidence="10">NZFS 3830</strain>
    </source>
</reference>
<keyword evidence="4" id="KW-0507">mRNA processing</keyword>
<dbReference type="Proteomes" id="UP000688947">
    <property type="component" value="Unassembled WGS sequence"/>
</dbReference>
<dbReference type="InterPro" id="IPR001163">
    <property type="entry name" value="Sm_dom_euk/arc"/>
</dbReference>
<dbReference type="EMBL" id="JAENGZ010001814">
    <property type="protein sequence ID" value="KAG6946131.1"/>
    <property type="molecule type" value="Genomic_DNA"/>
</dbReference>
<feature type="compositionally biased region" description="Basic residues" evidence="8">
    <location>
        <begin position="350"/>
        <end position="368"/>
    </location>
</feature>
<organism evidence="10 11">
    <name type="scientific">Phytophthora cactorum</name>
    <dbReference type="NCBI Taxonomy" id="29920"/>
    <lineage>
        <taxon>Eukaryota</taxon>
        <taxon>Sar</taxon>
        <taxon>Stramenopiles</taxon>
        <taxon>Oomycota</taxon>
        <taxon>Peronosporomycetes</taxon>
        <taxon>Peronosporales</taxon>
        <taxon>Peronosporaceae</taxon>
        <taxon>Phytophthora</taxon>
    </lineage>
</organism>
<dbReference type="VEuPathDB" id="FungiDB:PC110_g16815"/>
<dbReference type="SMART" id="SM00651">
    <property type="entry name" value="Sm"/>
    <property type="match status" value="1"/>
</dbReference>
<comment type="caution">
    <text evidence="10">The sequence shown here is derived from an EMBL/GenBank/DDBJ whole genome shotgun (WGS) entry which is preliminary data.</text>
</comment>
<dbReference type="GO" id="GO:0000387">
    <property type="term" value="P:spliceosomal snRNP assembly"/>
    <property type="evidence" value="ECO:0007669"/>
    <property type="project" value="InterPro"/>
</dbReference>